<evidence type="ECO:0000256" key="2">
    <source>
        <dbReference type="ARBA" id="ARBA00022694"/>
    </source>
</evidence>
<dbReference type="PANTHER" id="PTHR12682">
    <property type="entry name" value="ARCHEASE"/>
    <property type="match status" value="1"/>
</dbReference>
<dbReference type="InterPro" id="IPR036820">
    <property type="entry name" value="Archease_dom_sf"/>
</dbReference>
<keyword evidence="4" id="KW-0106">Calcium</keyword>
<dbReference type="Pfam" id="PF01951">
    <property type="entry name" value="Archease"/>
    <property type="match status" value="1"/>
</dbReference>
<organism evidence="6 7">
    <name type="scientific">Saonia flava</name>
    <dbReference type="NCBI Taxonomy" id="523696"/>
    <lineage>
        <taxon>Bacteria</taxon>
        <taxon>Pseudomonadati</taxon>
        <taxon>Bacteroidota</taxon>
        <taxon>Flavobacteriia</taxon>
        <taxon>Flavobacteriales</taxon>
        <taxon>Flavobacteriaceae</taxon>
        <taxon>Saonia</taxon>
    </lineage>
</organism>
<sequence length="137" mass="15687">MIIKYLPHTADIRMAIESKTIKGLFATAVKGMGNILKEGYCDQRNVFSKSIRITTHSLDYTSLLIDFLSDVLSLGYIENSVYCKLEIEKLSKKTIVAKAFGFHVDQFDEEIKAVTHHEANILKNKRKKWETCIVFDI</sequence>
<evidence type="ECO:0000313" key="7">
    <source>
        <dbReference type="Proteomes" id="UP000590442"/>
    </source>
</evidence>
<dbReference type="GO" id="GO:0008033">
    <property type="term" value="P:tRNA processing"/>
    <property type="evidence" value="ECO:0007669"/>
    <property type="project" value="UniProtKB-KW"/>
</dbReference>
<dbReference type="Gene3D" id="3.55.10.10">
    <property type="entry name" value="Archease domain"/>
    <property type="match status" value="1"/>
</dbReference>
<evidence type="ECO:0000256" key="3">
    <source>
        <dbReference type="ARBA" id="ARBA00022723"/>
    </source>
</evidence>
<keyword evidence="3" id="KW-0479">Metal-binding</keyword>
<accession>A0A846QTV6</accession>
<dbReference type="EMBL" id="JAATJJ010000001">
    <property type="protein sequence ID" value="NJB70400.1"/>
    <property type="molecule type" value="Genomic_DNA"/>
</dbReference>
<dbReference type="AlphaFoldDB" id="A0A846QTV6"/>
<dbReference type="InterPro" id="IPR002804">
    <property type="entry name" value="Archease"/>
</dbReference>
<dbReference type="GO" id="GO:0046872">
    <property type="term" value="F:metal ion binding"/>
    <property type="evidence" value="ECO:0007669"/>
    <property type="project" value="UniProtKB-KW"/>
</dbReference>
<evidence type="ECO:0000313" key="6">
    <source>
        <dbReference type="EMBL" id="NJB70400.1"/>
    </source>
</evidence>
<dbReference type="PANTHER" id="PTHR12682:SF11">
    <property type="entry name" value="PROTEIN ARCHEASE"/>
    <property type="match status" value="1"/>
</dbReference>
<comment type="similarity">
    <text evidence="1">Belongs to the archease family.</text>
</comment>
<name>A0A846QTV6_9FLAO</name>
<dbReference type="RefSeq" id="WP_167961184.1">
    <property type="nucleotide sequence ID" value="NZ_JAATJJ010000001.1"/>
</dbReference>
<comment type="caution">
    <text evidence="6">The sequence shown here is derived from an EMBL/GenBank/DDBJ whole genome shotgun (WGS) entry which is preliminary data.</text>
</comment>
<evidence type="ECO:0000259" key="5">
    <source>
        <dbReference type="Pfam" id="PF01951"/>
    </source>
</evidence>
<reference evidence="6 7" key="1">
    <citation type="submission" date="2020-03" db="EMBL/GenBank/DDBJ databases">
        <title>Genomic Encyclopedia of Type Strains, Phase IV (KMG-IV): sequencing the most valuable type-strain genomes for metagenomic binning, comparative biology and taxonomic classification.</title>
        <authorList>
            <person name="Goeker M."/>
        </authorList>
    </citation>
    <scope>NUCLEOTIDE SEQUENCE [LARGE SCALE GENOMIC DNA]</scope>
    <source>
        <strain evidence="6 7">DSM 29762</strain>
    </source>
</reference>
<protein>
    <submittedName>
        <fullName evidence="6">SHS2 domain-containing protein</fullName>
    </submittedName>
</protein>
<dbReference type="InterPro" id="IPR023572">
    <property type="entry name" value="Archease_dom"/>
</dbReference>
<feature type="domain" description="Archease" evidence="5">
    <location>
        <begin position="4"/>
        <end position="137"/>
    </location>
</feature>
<keyword evidence="2" id="KW-0819">tRNA processing</keyword>
<keyword evidence="7" id="KW-1185">Reference proteome</keyword>
<evidence type="ECO:0000256" key="1">
    <source>
        <dbReference type="ARBA" id="ARBA00007963"/>
    </source>
</evidence>
<dbReference type="Proteomes" id="UP000590442">
    <property type="component" value="Unassembled WGS sequence"/>
</dbReference>
<evidence type="ECO:0000256" key="4">
    <source>
        <dbReference type="ARBA" id="ARBA00022837"/>
    </source>
</evidence>
<proteinExistence type="inferred from homology"/>
<dbReference type="SUPFAM" id="SSF69819">
    <property type="entry name" value="MTH1598-like"/>
    <property type="match status" value="1"/>
</dbReference>
<gene>
    <name evidence="6" type="ORF">GGR42_000862</name>
</gene>